<dbReference type="PANTHER" id="PTHR47964:SF1">
    <property type="entry name" value="ATP-DEPENDENT DNA HELICASE HOMOLOG RECG, CHLOROPLASTIC"/>
    <property type="match status" value="1"/>
</dbReference>
<dbReference type="InterPro" id="IPR001650">
    <property type="entry name" value="Helicase_C-like"/>
</dbReference>
<dbReference type="SUPFAM" id="SSF143517">
    <property type="entry name" value="TRCF domain-like"/>
    <property type="match status" value="1"/>
</dbReference>
<keyword evidence="4 9" id="KW-0378">Hydrolase</keyword>
<dbReference type="Pfam" id="PF17757">
    <property type="entry name" value="UvrB_inter"/>
    <property type="match status" value="1"/>
</dbReference>
<evidence type="ECO:0000256" key="6">
    <source>
        <dbReference type="ARBA" id="ARBA00022840"/>
    </source>
</evidence>
<dbReference type="InterPro" id="IPR036101">
    <property type="entry name" value="CarD-like/TRCF_RID_sf"/>
</dbReference>
<evidence type="ECO:0000259" key="10">
    <source>
        <dbReference type="PROSITE" id="PS51192"/>
    </source>
</evidence>
<dbReference type="Gene3D" id="3.40.50.11180">
    <property type="match status" value="1"/>
</dbReference>
<name>A0A239ER52_EKHLU</name>
<feature type="domain" description="Helicase C-terminal" evidence="11">
    <location>
        <begin position="742"/>
        <end position="908"/>
    </location>
</feature>
<dbReference type="SMART" id="SM00487">
    <property type="entry name" value="DEXDc"/>
    <property type="match status" value="1"/>
</dbReference>
<dbReference type="InterPro" id="IPR041471">
    <property type="entry name" value="UvrB_inter"/>
</dbReference>
<protein>
    <recommendedName>
        <fullName evidence="9">Transcription-repair-coupling factor</fullName>
        <shortName evidence="9">TRCF</shortName>
        <ecNumber evidence="9">3.6.4.-</ecNumber>
    </recommendedName>
</protein>
<evidence type="ECO:0000256" key="5">
    <source>
        <dbReference type="ARBA" id="ARBA00022806"/>
    </source>
</evidence>
<evidence type="ECO:0000259" key="11">
    <source>
        <dbReference type="PROSITE" id="PS51194"/>
    </source>
</evidence>
<dbReference type="GO" id="GO:0005737">
    <property type="term" value="C:cytoplasm"/>
    <property type="evidence" value="ECO:0007669"/>
    <property type="project" value="UniProtKB-SubCell"/>
</dbReference>
<evidence type="ECO:0000256" key="2">
    <source>
        <dbReference type="ARBA" id="ARBA00022741"/>
    </source>
</evidence>
<dbReference type="GO" id="GO:0003678">
    <property type="term" value="F:DNA helicase activity"/>
    <property type="evidence" value="ECO:0007669"/>
    <property type="project" value="TreeGrafter"/>
</dbReference>
<dbReference type="Gene3D" id="3.90.1150.50">
    <property type="entry name" value="Transcription-repair-coupling factor, D7 domain"/>
    <property type="match status" value="1"/>
</dbReference>
<evidence type="ECO:0000313" key="13">
    <source>
        <dbReference type="Proteomes" id="UP000198393"/>
    </source>
</evidence>
<dbReference type="InterPro" id="IPR037235">
    <property type="entry name" value="TRCF-like_C_D7"/>
</dbReference>
<evidence type="ECO:0000256" key="7">
    <source>
        <dbReference type="ARBA" id="ARBA00023125"/>
    </source>
</evidence>
<comment type="similarity">
    <text evidence="9">In the C-terminal section; belongs to the helicase family. RecG subfamily.</text>
</comment>
<dbReference type="GO" id="GO:0000716">
    <property type="term" value="P:transcription-coupled nucleotide-excision repair, DNA damage recognition"/>
    <property type="evidence" value="ECO:0007669"/>
    <property type="project" value="UniProtKB-UniRule"/>
</dbReference>
<keyword evidence="8 9" id="KW-0234">DNA repair</keyword>
<keyword evidence="1 9" id="KW-0963">Cytoplasm</keyword>
<dbReference type="SMART" id="SM00490">
    <property type="entry name" value="HELICc"/>
    <property type="match status" value="1"/>
</dbReference>
<comment type="function">
    <text evidence="9">Couples transcription and DNA repair by recognizing RNA polymerase (RNAP) stalled at DNA lesions. Mediates ATP-dependent release of RNAP and its truncated transcript from the DNA, and recruitment of nucleotide excision repair machinery to the damaged site.</text>
</comment>
<comment type="similarity">
    <text evidence="9">In the N-terminal section; belongs to the UvrB family.</text>
</comment>
<feature type="domain" description="Helicase ATP-binding" evidence="10">
    <location>
        <begin position="572"/>
        <end position="733"/>
    </location>
</feature>
<dbReference type="InterPro" id="IPR047112">
    <property type="entry name" value="RecG/Mfd"/>
</dbReference>
<dbReference type="PROSITE" id="PS51194">
    <property type="entry name" value="HELICASE_CTER"/>
    <property type="match status" value="1"/>
</dbReference>
<dbReference type="PANTHER" id="PTHR47964">
    <property type="entry name" value="ATP-DEPENDENT DNA HELICASE HOMOLOG RECG, CHLOROPLASTIC"/>
    <property type="match status" value="1"/>
</dbReference>
<dbReference type="CDD" id="cd17991">
    <property type="entry name" value="DEXHc_TRCF"/>
    <property type="match status" value="1"/>
</dbReference>
<dbReference type="SUPFAM" id="SSF52540">
    <property type="entry name" value="P-loop containing nucleoside triphosphate hydrolases"/>
    <property type="match status" value="4"/>
</dbReference>
<organism evidence="12 13">
    <name type="scientific">Ekhidna lutea</name>
    <dbReference type="NCBI Taxonomy" id="447679"/>
    <lineage>
        <taxon>Bacteria</taxon>
        <taxon>Pseudomonadati</taxon>
        <taxon>Bacteroidota</taxon>
        <taxon>Cytophagia</taxon>
        <taxon>Cytophagales</taxon>
        <taxon>Reichenbachiellaceae</taxon>
        <taxon>Ekhidna</taxon>
    </lineage>
</organism>
<dbReference type="Pfam" id="PF00270">
    <property type="entry name" value="DEAD"/>
    <property type="match status" value="1"/>
</dbReference>
<dbReference type="Gene3D" id="2.40.10.170">
    <property type="match status" value="1"/>
</dbReference>
<dbReference type="Pfam" id="PF00271">
    <property type="entry name" value="Helicase_C"/>
    <property type="match status" value="1"/>
</dbReference>
<evidence type="ECO:0000256" key="9">
    <source>
        <dbReference type="HAMAP-Rule" id="MF_00969"/>
    </source>
</evidence>
<dbReference type="InterPro" id="IPR003711">
    <property type="entry name" value="CarD-like/TRCF_RID"/>
</dbReference>
<dbReference type="SUPFAM" id="SSF141259">
    <property type="entry name" value="CarD-like"/>
    <property type="match status" value="1"/>
</dbReference>
<dbReference type="InterPro" id="IPR011545">
    <property type="entry name" value="DEAD/DEAH_box_helicase_dom"/>
</dbReference>
<dbReference type="Gene3D" id="3.30.2060.10">
    <property type="entry name" value="Penicillin-binding protein 1b domain"/>
    <property type="match status" value="1"/>
</dbReference>
<dbReference type="Pfam" id="PF02559">
    <property type="entry name" value="CarD_TRCF_RID"/>
    <property type="match status" value="1"/>
</dbReference>
<keyword evidence="5 12" id="KW-0347">Helicase</keyword>
<dbReference type="PROSITE" id="PS51192">
    <property type="entry name" value="HELICASE_ATP_BIND_1"/>
    <property type="match status" value="1"/>
</dbReference>
<dbReference type="EC" id="3.6.4.-" evidence="9"/>
<keyword evidence="13" id="KW-1185">Reference proteome</keyword>
<reference evidence="12 13" key="1">
    <citation type="submission" date="2017-06" db="EMBL/GenBank/DDBJ databases">
        <authorList>
            <person name="Kim H.J."/>
            <person name="Triplett B.A."/>
        </authorList>
    </citation>
    <scope>NUCLEOTIDE SEQUENCE [LARGE SCALE GENOMIC DNA]</scope>
    <source>
        <strain evidence="12 13">DSM 19307</strain>
    </source>
</reference>
<dbReference type="SMART" id="SM00982">
    <property type="entry name" value="TRCF"/>
    <property type="match status" value="1"/>
</dbReference>
<evidence type="ECO:0000313" key="12">
    <source>
        <dbReference type="EMBL" id="SNS46513.1"/>
    </source>
</evidence>
<comment type="subcellular location">
    <subcellularLocation>
        <location evidence="9">Cytoplasm</location>
    </subcellularLocation>
</comment>
<keyword evidence="6 9" id="KW-0067">ATP-binding</keyword>
<dbReference type="EMBL" id="FZPD01000001">
    <property type="protein sequence ID" value="SNS46513.1"/>
    <property type="molecule type" value="Genomic_DNA"/>
</dbReference>
<dbReference type="InterPro" id="IPR005118">
    <property type="entry name" value="TRCF_C"/>
</dbReference>
<dbReference type="SMART" id="SM01058">
    <property type="entry name" value="CarD_TRCF"/>
    <property type="match status" value="1"/>
</dbReference>
<dbReference type="GO" id="GO:0003684">
    <property type="term" value="F:damaged DNA binding"/>
    <property type="evidence" value="ECO:0007669"/>
    <property type="project" value="InterPro"/>
</dbReference>
<dbReference type="GO" id="GO:0016787">
    <property type="term" value="F:hydrolase activity"/>
    <property type="evidence" value="ECO:0007669"/>
    <property type="project" value="UniProtKB-KW"/>
</dbReference>
<dbReference type="AlphaFoldDB" id="A0A239ER52"/>
<dbReference type="NCBIfam" id="TIGR00580">
    <property type="entry name" value="mfd"/>
    <property type="match status" value="1"/>
</dbReference>
<dbReference type="Gene3D" id="3.40.50.300">
    <property type="entry name" value="P-loop containing nucleotide triphosphate hydrolases"/>
    <property type="match status" value="2"/>
</dbReference>
<dbReference type="HAMAP" id="MF_00969">
    <property type="entry name" value="TRCF"/>
    <property type="match status" value="1"/>
</dbReference>
<keyword evidence="2 9" id="KW-0547">Nucleotide-binding</keyword>
<evidence type="ECO:0000256" key="4">
    <source>
        <dbReference type="ARBA" id="ARBA00022801"/>
    </source>
</evidence>
<evidence type="ECO:0000256" key="8">
    <source>
        <dbReference type="ARBA" id="ARBA00023204"/>
    </source>
</evidence>
<evidence type="ECO:0000256" key="1">
    <source>
        <dbReference type="ARBA" id="ARBA00022490"/>
    </source>
</evidence>
<proteinExistence type="inferred from homology"/>
<sequence length="1121" mass="128098">MGLNTKDLLLKYQESSNVEAIAESLNKKKQLRLKGIAGSYDAVLVAATFKKIGGIHLIVLHDFEEASYFSTDLSNFLEDEFISFPSSYKKPYHYEEIENANILQRAEVLNELNDRQNLLIITYPEALSEKVINKRSLVSNTFTAKPGEQLDIEFLADLLITYDFEKTDFVYEPGQFSVRGGIIDVFSYSHEQPYRLELFGDEVETIREFDPESQLSTKELDHISLIPNVQTKLVSEERQSFLDYIPSETVIWLKDHQQSLDIIDKSFHKVEEQFQVIKEMSGDSKLITSPNQLFETQDSFTQSLEKFKKVEFGSRFYLPPDEELTLAVRPQPSFHKNFSLLAESLKELQERNYQKLIAAESFKQIERLVTIFEEIDPEISFDGVTASLREGFIDDHEEICLYTDHQIFDRFHRYKGKEKFTKSKALTLKELKTLQPGDFVTHIDHGVGRFAGLDTVDVGSNKQEAMRLVYRDDDLLYVSLHSLHKVSKYSGKEGEPPSINKLGSPEWENKKKKVKRKVKDIAKDLIQLYAKRKAAQGYAFPPDDYLQAELESSFMYQDTPDQSMATSDVKADMELEHPMDRLVCGDVGFGKTEIAIRAAFKAVNSGKQVAVLVPTTILAMQHHRTFAARLESMLVSIDYINRFKSTKQINDIKKRVKEGKIDILIGTHRIVNKDIEFKDLGLMIIDEEQKFGVKVKERLKDMRVNVDALTLTATPIPRTLHFSLMGARDLSIISTPPPNRRPVTTELHEFNEEVIRDAVSHEVRRGGQVFMVHNRVSDIEQVGNMIFKLVPDSKIGIAHGQMEGAQLEKVMLKFIEGEYDVLVSTNIIESGLDIPNANTIIINNAHMFGLSDLHQMRGRVGRSNTKAYCFMLTPPTSVLTSDARKRLNTLEEFSDLGDGFKVAMRDLDIRGAGNLLGAEQSGFINDMGFDMYHKILDEAVQELKEGEFKQLFETDLMKNKDAVEKMIEDCNVETDFEALIPEDYVSNISERLGLYTKLDDLKSEEELNDFIKMMKDRFGPLPNGVNNLTETVKLRWKAIQIGFEKVTIKNNKMRCYISDKKPQEYFQSPRFGNVLSFIKSNPHDSKMKEVKNKLLISVENVGTISNAREVIEQMHTPLTHA</sequence>
<keyword evidence="3 9" id="KW-0227">DNA damage</keyword>
<dbReference type="InterPro" id="IPR004576">
    <property type="entry name" value="Mfd"/>
</dbReference>
<accession>A0A239ER52</accession>
<keyword evidence="7 9" id="KW-0238">DNA-binding</keyword>
<dbReference type="InterPro" id="IPR014001">
    <property type="entry name" value="Helicase_ATP-bd"/>
</dbReference>
<dbReference type="InterPro" id="IPR027417">
    <property type="entry name" value="P-loop_NTPase"/>
</dbReference>
<dbReference type="GO" id="GO:0005524">
    <property type="term" value="F:ATP binding"/>
    <property type="evidence" value="ECO:0007669"/>
    <property type="project" value="UniProtKB-UniRule"/>
</dbReference>
<dbReference type="Pfam" id="PF03461">
    <property type="entry name" value="TRCF"/>
    <property type="match status" value="1"/>
</dbReference>
<gene>
    <name evidence="9" type="primary">mfd</name>
    <name evidence="12" type="ORF">SAMN05421640_0260</name>
</gene>
<evidence type="ECO:0000256" key="3">
    <source>
        <dbReference type="ARBA" id="ARBA00022763"/>
    </source>
</evidence>
<dbReference type="GO" id="GO:0006355">
    <property type="term" value="P:regulation of DNA-templated transcription"/>
    <property type="evidence" value="ECO:0007669"/>
    <property type="project" value="UniProtKB-UniRule"/>
</dbReference>
<dbReference type="Proteomes" id="UP000198393">
    <property type="component" value="Unassembled WGS sequence"/>
</dbReference>